<dbReference type="GO" id="GO:0006355">
    <property type="term" value="P:regulation of DNA-templated transcription"/>
    <property type="evidence" value="ECO:0007669"/>
    <property type="project" value="InterPro"/>
</dbReference>
<feature type="compositionally biased region" description="Acidic residues" evidence="4">
    <location>
        <begin position="800"/>
        <end position="814"/>
    </location>
</feature>
<reference evidence="5" key="1">
    <citation type="journal article" date="2021" name="Nat. Commun.">
        <title>Genetic determinants of endophytism in the Arabidopsis root mycobiome.</title>
        <authorList>
            <person name="Mesny F."/>
            <person name="Miyauchi S."/>
            <person name="Thiergart T."/>
            <person name="Pickel B."/>
            <person name="Atanasova L."/>
            <person name="Karlsson M."/>
            <person name="Huettel B."/>
            <person name="Barry K.W."/>
            <person name="Haridas S."/>
            <person name="Chen C."/>
            <person name="Bauer D."/>
            <person name="Andreopoulos W."/>
            <person name="Pangilinan J."/>
            <person name="LaButti K."/>
            <person name="Riley R."/>
            <person name="Lipzen A."/>
            <person name="Clum A."/>
            <person name="Drula E."/>
            <person name="Henrissat B."/>
            <person name="Kohler A."/>
            <person name="Grigoriev I.V."/>
            <person name="Martin F.M."/>
            <person name="Hacquard S."/>
        </authorList>
    </citation>
    <scope>NUCLEOTIDE SEQUENCE</scope>
    <source>
        <strain evidence="5">MPI-CAGE-CH-0243</strain>
    </source>
</reference>
<keyword evidence="6" id="KW-1185">Reference proteome</keyword>
<evidence type="ECO:0000313" key="5">
    <source>
        <dbReference type="EMBL" id="KAH7119041.1"/>
    </source>
</evidence>
<dbReference type="PANTHER" id="PTHR13213:SF2">
    <property type="entry name" value="MYB-BINDING PROTEIN 1A"/>
    <property type="match status" value="1"/>
</dbReference>
<evidence type="ECO:0000256" key="4">
    <source>
        <dbReference type="SAM" id="MobiDB-lite"/>
    </source>
</evidence>
<proteinExistence type="inferred from homology"/>
<evidence type="ECO:0000313" key="6">
    <source>
        <dbReference type="Proteomes" id="UP000700596"/>
    </source>
</evidence>
<dbReference type="Pfam" id="PF04931">
    <property type="entry name" value="DNA_pol_phi"/>
    <property type="match status" value="1"/>
</dbReference>
<protein>
    <submittedName>
        <fullName evidence="5">DNA polymerase phi-domain-containing protein</fullName>
    </submittedName>
</protein>
<feature type="compositionally biased region" description="Acidic residues" evidence="4">
    <location>
        <begin position="722"/>
        <end position="750"/>
    </location>
</feature>
<feature type="region of interest" description="Disordered" evidence="4">
    <location>
        <begin position="718"/>
        <end position="777"/>
    </location>
</feature>
<dbReference type="SUPFAM" id="SSF48371">
    <property type="entry name" value="ARM repeat"/>
    <property type="match status" value="1"/>
</dbReference>
<sequence length="1003" mass="111924">MGGKILKREREASTSDNIPEKSAKKPRQVKGDEVNISKLLADLAADSDEVRLKAAKDIIVRLSPKNNPSAEAVEQALKRLVRGLCSPHKAARVGFCITLTELLRQVFGHKDQKIEGLSLDIKSIITLIEAETLVKSRTPKLERRNRLLGRLFGCKAIIQSDITVDPNPSLECWNTVLDHIYKLAREVPWLREECGLVLVEAVKNAKTDSKSQSHIQELIQRLSSSQQTNTPQGVAIWLAVRARFQNLLPAKVWNNNDPLSKQERGRLAKVLREDFGNISDDTQDEAIKAGGANPNPIFAWDLVLSEILCRDDGAAKPEFPQFWLDIVDNNLFSSSASPERKSWGFKILARQVSSVPDSAISALFSPNLMRSLINQSKEEERYLHAAAIAALKAVQHRAQDQPDTALPIFITLTSNGAIELEKLTKAKVLENIMLSADDKTLRKLVRHLHSLILRPDTKDQSIADDRRQTIANLLLNTVRQYKHYESNSTVTSEEHDTWLRRTLDLLVEHAYFIPEAGAKTSKVPLPPISDTTRKVFQERLASCLTRLLTVETKSSASFALLINNMVRAKATSPKEFRLVFKADKSVRKTIEKACQSLDAISVKKKPSKSRPAIEGLILLYCFTLLQVYDGDGEAVLLLDDLDAARESLLKSKGDSTSEEQRAFVEVILTFLGNPRTLFRNIAQEAFGLFSADITSEDLQSLAELLDTEENEEGQKQLFNQGGDEDEIASDEDDEEASDVEMIDGADEGPGEADSAGSSDESSSEDDDSADEEEDEEELLRFNNLLAHTLQTSKPSLGDESASEESSEESDMDDDQMMALDEQLAKIFKERSKISSKKKDRTDAKQAVVQFKSRVLDLLGLYMERQYSNALALQLLVPVLRLIRAGANKQLTEKSFKLLKIYTDARSHHKAPLPRPDDVDSVWEVLSAIHEEVKQGGGSALHAKASSNASLHVVKILVGLDKNNYAKVVDAYSEMQKSWFLEKKSKISPLLFTMFQSWSMSMRK</sequence>
<evidence type="ECO:0000256" key="2">
    <source>
        <dbReference type="ARBA" id="ARBA00006809"/>
    </source>
</evidence>
<dbReference type="InterPro" id="IPR007015">
    <property type="entry name" value="DNA_pol_V/MYBBP1A"/>
</dbReference>
<feature type="region of interest" description="Disordered" evidence="4">
    <location>
        <begin position="1"/>
        <end position="29"/>
    </location>
</feature>
<dbReference type="Proteomes" id="UP000700596">
    <property type="component" value="Unassembled WGS sequence"/>
</dbReference>
<evidence type="ECO:0000256" key="3">
    <source>
        <dbReference type="ARBA" id="ARBA00023242"/>
    </source>
</evidence>
<comment type="caution">
    <text evidence="5">The sequence shown here is derived from an EMBL/GenBank/DDBJ whole genome shotgun (WGS) entry which is preliminary data.</text>
</comment>
<dbReference type="InterPro" id="IPR016024">
    <property type="entry name" value="ARM-type_fold"/>
</dbReference>
<feature type="region of interest" description="Disordered" evidence="4">
    <location>
        <begin position="789"/>
        <end position="814"/>
    </location>
</feature>
<accession>A0A9P9IFR2</accession>
<keyword evidence="3" id="KW-0539">Nucleus</keyword>
<dbReference type="GO" id="GO:0000182">
    <property type="term" value="F:rDNA binding"/>
    <property type="evidence" value="ECO:0007669"/>
    <property type="project" value="TreeGrafter"/>
</dbReference>
<dbReference type="GO" id="GO:0005730">
    <property type="term" value="C:nucleolus"/>
    <property type="evidence" value="ECO:0007669"/>
    <property type="project" value="InterPro"/>
</dbReference>
<dbReference type="PANTHER" id="PTHR13213">
    <property type="entry name" value="MYB-BINDING PROTEIN 1A FAMILY MEMBER"/>
    <property type="match status" value="1"/>
</dbReference>
<dbReference type="AlphaFoldDB" id="A0A9P9IFR2"/>
<evidence type="ECO:0000256" key="1">
    <source>
        <dbReference type="ARBA" id="ARBA00004123"/>
    </source>
</evidence>
<comment type="similarity">
    <text evidence="2">Belongs to the MYBBP1A family.</text>
</comment>
<dbReference type="OrthoDB" id="342531at2759"/>
<comment type="subcellular location">
    <subcellularLocation>
        <location evidence="1">Nucleus</location>
    </subcellularLocation>
</comment>
<feature type="compositionally biased region" description="Low complexity" evidence="4">
    <location>
        <begin position="751"/>
        <end position="760"/>
    </location>
</feature>
<feature type="compositionally biased region" description="Acidic residues" evidence="4">
    <location>
        <begin position="761"/>
        <end position="777"/>
    </location>
</feature>
<gene>
    <name evidence="5" type="ORF">B0J11DRAFT_582820</name>
</gene>
<name>A0A9P9IFR2_9PLEO</name>
<organism evidence="5 6">
    <name type="scientific">Dendryphion nanum</name>
    <dbReference type="NCBI Taxonomy" id="256645"/>
    <lineage>
        <taxon>Eukaryota</taxon>
        <taxon>Fungi</taxon>
        <taxon>Dikarya</taxon>
        <taxon>Ascomycota</taxon>
        <taxon>Pezizomycotina</taxon>
        <taxon>Dothideomycetes</taxon>
        <taxon>Pleosporomycetidae</taxon>
        <taxon>Pleosporales</taxon>
        <taxon>Torulaceae</taxon>
        <taxon>Dendryphion</taxon>
    </lineage>
</organism>
<dbReference type="EMBL" id="JAGMWT010000012">
    <property type="protein sequence ID" value="KAH7119041.1"/>
    <property type="molecule type" value="Genomic_DNA"/>
</dbReference>